<dbReference type="SMART" id="SM00219">
    <property type="entry name" value="TyrKc"/>
    <property type="match status" value="1"/>
</dbReference>
<dbReference type="InterPro" id="IPR020635">
    <property type="entry name" value="Tyr_kinase_cat_dom"/>
</dbReference>
<comment type="subcellular location">
    <subcellularLocation>
        <location evidence="1">Endomembrane system</location>
    </subcellularLocation>
</comment>
<keyword evidence="4" id="KW-0547">Nucleotide-binding</keyword>
<keyword evidence="8" id="KW-0829">Tyrosine-protein kinase</keyword>
<evidence type="ECO:0000256" key="4">
    <source>
        <dbReference type="ARBA" id="ARBA00022741"/>
    </source>
</evidence>
<dbReference type="Gene3D" id="1.10.510.10">
    <property type="entry name" value="Transferase(Phosphotransferase) domain 1"/>
    <property type="match status" value="1"/>
</dbReference>
<evidence type="ECO:0000256" key="3">
    <source>
        <dbReference type="ARBA" id="ARBA00022679"/>
    </source>
</evidence>
<feature type="domain" description="Protein kinase" evidence="10">
    <location>
        <begin position="1"/>
        <end position="160"/>
    </location>
</feature>
<dbReference type="GO" id="GO:0005886">
    <property type="term" value="C:plasma membrane"/>
    <property type="evidence" value="ECO:0007669"/>
    <property type="project" value="TreeGrafter"/>
</dbReference>
<dbReference type="GO" id="GO:0043235">
    <property type="term" value="C:receptor complex"/>
    <property type="evidence" value="ECO:0007669"/>
    <property type="project" value="TreeGrafter"/>
</dbReference>
<dbReference type="PANTHER" id="PTHR24416:SF634">
    <property type="entry name" value="DISCOIDIN DOMAIN-CONTAINING RECEPTOR TYROSINE KINASE B"/>
    <property type="match status" value="1"/>
</dbReference>
<evidence type="ECO:0000256" key="1">
    <source>
        <dbReference type="ARBA" id="ARBA00004308"/>
    </source>
</evidence>
<dbReference type="PANTHER" id="PTHR24416">
    <property type="entry name" value="TYROSINE-PROTEIN KINASE RECEPTOR"/>
    <property type="match status" value="1"/>
</dbReference>
<dbReference type="GO" id="GO:0012505">
    <property type="term" value="C:endomembrane system"/>
    <property type="evidence" value="ECO:0007669"/>
    <property type="project" value="UniProtKB-SubCell"/>
</dbReference>
<evidence type="ECO:0000256" key="8">
    <source>
        <dbReference type="ARBA" id="ARBA00023137"/>
    </source>
</evidence>
<evidence type="ECO:0000313" key="11">
    <source>
        <dbReference type="EMBL" id="OUC43252.1"/>
    </source>
</evidence>
<dbReference type="AlphaFoldDB" id="A0A1Y3EDM7"/>
<dbReference type="InterPro" id="IPR011009">
    <property type="entry name" value="Kinase-like_dom_sf"/>
</dbReference>
<dbReference type="GO" id="GO:0061564">
    <property type="term" value="P:axon development"/>
    <property type="evidence" value="ECO:0007669"/>
    <property type="project" value="UniProtKB-ARBA"/>
</dbReference>
<reference evidence="11 12" key="1">
    <citation type="submission" date="2015-04" db="EMBL/GenBank/DDBJ databases">
        <title>Draft genome of the roundworm Trichinella nativa.</title>
        <authorList>
            <person name="Mitreva M."/>
        </authorList>
    </citation>
    <scope>NUCLEOTIDE SEQUENCE [LARGE SCALE GENOMIC DNA]</scope>
    <source>
        <strain evidence="11 12">ISS45</strain>
    </source>
</reference>
<evidence type="ECO:0000256" key="5">
    <source>
        <dbReference type="ARBA" id="ARBA00022777"/>
    </source>
</evidence>
<dbReference type="InterPro" id="IPR050122">
    <property type="entry name" value="RTK"/>
</dbReference>
<evidence type="ECO:0000313" key="12">
    <source>
        <dbReference type="Proteomes" id="UP000243006"/>
    </source>
</evidence>
<dbReference type="GO" id="GO:0005524">
    <property type="term" value="F:ATP binding"/>
    <property type="evidence" value="ECO:0007669"/>
    <property type="project" value="UniProtKB-KW"/>
</dbReference>
<organism evidence="11 12">
    <name type="scientific">Trichinella nativa</name>
    <dbReference type="NCBI Taxonomy" id="6335"/>
    <lineage>
        <taxon>Eukaryota</taxon>
        <taxon>Metazoa</taxon>
        <taxon>Ecdysozoa</taxon>
        <taxon>Nematoda</taxon>
        <taxon>Enoplea</taxon>
        <taxon>Dorylaimia</taxon>
        <taxon>Trichinellida</taxon>
        <taxon>Trichinellidae</taxon>
        <taxon>Trichinella</taxon>
    </lineage>
</organism>
<dbReference type="SUPFAM" id="SSF56112">
    <property type="entry name" value="Protein kinase-like (PK-like)"/>
    <property type="match status" value="1"/>
</dbReference>
<comment type="catalytic activity">
    <reaction evidence="9">
        <text>L-tyrosyl-[protein] + ATP = O-phospho-L-tyrosyl-[protein] + ADP + H(+)</text>
        <dbReference type="Rhea" id="RHEA:10596"/>
        <dbReference type="Rhea" id="RHEA-COMP:10136"/>
        <dbReference type="Rhea" id="RHEA-COMP:20101"/>
        <dbReference type="ChEBI" id="CHEBI:15378"/>
        <dbReference type="ChEBI" id="CHEBI:30616"/>
        <dbReference type="ChEBI" id="CHEBI:46858"/>
        <dbReference type="ChEBI" id="CHEBI:61978"/>
        <dbReference type="ChEBI" id="CHEBI:456216"/>
        <dbReference type="EC" id="2.7.10.1"/>
    </reaction>
</comment>
<dbReference type="InterPro" id="IPR001245">
    <property type="entry name" value="Ser-Thr/Tyr_kinase_cat_dom"/>
</dbReference>
<keyword evidence="7" id="KW-0472">Membrane</keyword>
<gene>
    <name evidence="11" type="ORF">D917_09875</name>
</gene>
<dbReference type="InterPro" id="IPR000719">
    <property type="entry name" value="Prot_kinase_dom"/>
</dbReference>
<keyword evidence="3" id="KW-0808">Transferase</keyword>
<comment type="caution">
    <text evidence="11">The sequence shown here is derived from an EMBL/GenBank/DDBJ whole genome shotgun (WGS) entry which is preliminary data.</text>
</comment>
<evidence type="ECO:0000256" key="9">
    <source>
        <dbReference type="ARBA" id="ARBA00051243"/>
    </source>
</evidence>
<evidence type="ECO:0000256" key="7">
    <source>
        <dbReference type="ARBA" id="ARBA00023136"/>
    </source>
</evidence>
<dbReference type="EC" id="2.7.10.1" evidence="2"/>
<dbReference type="GO" id="GO:0005518">
    <property type="term" value="F:collagen binding"/>
    <property type="evidence" value="ECO:0007669"/>
    <property type="project" value="TreeGrafter"/>
</dbReference>
<dbReference type="PROSITE" id="PS50011">
    <property type="entry name" value="PROTEIN_KINASE_DOM"/>
    <property type="match status" value="1"/>
</dbReference>
<proteinExistence type="predicted"/>
<protein>
    <recommendedName>
        <fullName evidence="2">receptor protein-tyrosine kinase</fullName>
        <ecNumber evidence="2">2.7.10.1</ecNumber>
    </recommendedName>
</protein>
<dbReference type="GO" id="GO:0038062">
    <property type="term" value="F:protein tyrosine kinase collagen receptor activity"/>
    <property type="evidence" value="ECO:0007669"/>
    <property type="project" value="TreeGrafter"/>
</dbReference>
<dbReference type="Pfam" id="PF07714">
    <property type="entry name" value="PK_Tyr_Ser-Thr"/>
    <property type="match status" value="1"/>
</dbReference>
<keyword evidence="6" id="KW-0067">ATP-binding</keyword>
<dbReference type="EMBL" id="LVZM01015708">
    <property type="protein sequence ID" value="OUC43252.1"/>
    <property type="molecule type" value="Genomic_DNA"/>
</dbReference>
<evidence type="ECO:0000256" key="2">
    <source>
        <dbReference type="ARBA" id="ARBA00011902"/>
    </source>
</evidence>
<dbReference type="GO" id="GO:0051897">
    <property type="term" value="P:positive regulation of phosphatidylinositol 3-kinase/protein kinase B signal transduction"/>
    <property type="evidence" value="ECO:0007669"/>
    <property type="project" value="TreeGrafter"/>
</dbReference>
<name>A0A1Y3EDM7_9BILA</name>
<dbReference type="InterPro" id="IPR008266">
    <property type="entry name" value="Tyr_kinase_AS"/>
</dbReference>
<evidence type="ECO:0000259" key="10">
    <source>
        <dbReference type="PROSITE" id="PS50011"/>
    </source>
</evidence>
<dbReference type="Proteomes" id="UP000243006">
    <property type="component" value="Unassembled WGS sequence"/>
</dbReference>
<dbReference type="GO" id="GO:0048680">
    <property type="term" value="P:positive regulation of axon regeneration"/>
    <property type="evidence" value="ECO:0007669"/>
    <property type="project" value="UniProtKB-ARBA"/>
</dbReference>
<accession>A0A1Y3EDM7</accession>
<sequence length="188" mass="22312">MATQIASGMKYLENLNFVHRDLATRNCLVGDRCFVKISDFGMTQSEFSRDYVQIDDNYVVPVRWMSWESLFKKEFSTKSDVWSFAVLLWEILNRGASYPYENLTDEEIIENVRRVFHQDDRAIYLPQPAICCKEMYSLMLECWQRNPFKRPTFREIHLFLLRKNLGYSPLASESITSTQQHFLYCPCQ</sequence>
<dbReference type="FunFam" id="1.10.510.10:FF:001512">
    <property type="entry name" value="Receptor tyrosine-protein kinase erbB-2"/>
    <property type="match status" value="1"/>
</dbReference>
<keyword evidence="5" id="KW-0418">Kinase</keyword>
<evidence type="ECO:0000256" key="6">
    <source>
        <dbReference type="ARBA" id="ARBA00022840"/>
    </source>
</evidence>
<dbReference type="PRINTS" id="PR00109">
    <property type="entry name" value="TYRKINASE"/>
</dbReference>
<dbReference type="PROSITE" id="PS00109">
    <property type="entry name" value="PROTEIN_KINASE_TYR"/>
    <property type="match status" value="1"/>
</dbReference>